<organism evidence="2">
    <name type="scientific">marine sediment metagenome</name>
    <dbReference type="NCBI Taxonomy" id="412755"/>
    <lineage>
        <taxon>unclassified sequences</taxon>
        <taxon>metagenomes</taxon>
        <taxon>ecological metagenomes</taxon>
    </lineage>
</organism>
<name>X1AU07_9ZZZZ</name>
<feature type="region of interest" description="Disordered" evidence="1">
    <location>
        <begin position="30"/>
        <end position="94"/>
    </location>
</feature>
<feature type="non-terminal residue" evidence="2">
    <location>
        <position position="1"/>
    </location>
</feature>
<evidence type="ECO:0000256" key="1">
    <source>
        <dbReference type="SAM" id="MobiDB-lite"/>
    </source>
</evidence>
<feature type="compositionally biased region" description="Acidic residues" evidence="1">
    <location>
        <begin position="40"/>
        <end position="52"/>
    </location>
</feature>
<protein>
    <submittedName>
        <fullName evidence="2">Uncharacterized protein</fullName>
    </submittedName>
</protein>
<dbReference type="AlphaFoldDB" id="X1AU07"/>
<dbReference type="EMBL" id="BART01019440">
    <property type="protein sequence ID" value="GAG86210.1"/>
    <property type="molecule type" value="Genomic_DNA"/>
</dbReference>
<sequence>VMTTAFASTALTYAAYGAVAYGAYTAYDSMTDNGSPDIPDPVEPEAPVEEGDEGIRKGEMDRLNKRRAIGQAFLTKGQDRGTGQTLGELSETLG</sequence>
<reference evidence="2" key="1">
    <citation type="journal article" date="2014" name="Front. Microbiol.">
        <title>High frequency of phylogenetically diverse reductive dehalogenase-homologous genes in deep subseafloor sedimentary metagenomes.</title>
        <authorList>
            <person name="Kawai M."/>
            <person name="Futagami T."/>
            <person name="Toyoda A."/>
            <person name="Takaki Y."/>
            <person name="Nishi S."/>
            <person name="Hori S."/>
            <person name="Arai W."/>
            <person name="Tsubouchi T."/>
            <person name="Morono Y."/>
            <person name="Uchiyama I."/>
            <person name="Ito T."/>
            <person name="Fujiyama A."/>
            <person name="Inagaki F."/>
            <person name="Takami H."/>
        </authorList>
    </citation>
    <scope>NUCLEOTIDE SEQUENCE</scope>
    <source>
        <strain evidence="2">Expedition CK06-06</strain>
    </source>
</reference>
<feature type="compositionally biased region" description="Basic and acidic residues" evidence="1">
    <location>
        <begin position="53"/>
        <end position="63"/>
    </location>
</feature>
<proteinExistence type="predicted"/>
<feature type="compositionally biased region" description="Polar residues" evidence="1">
    <location>
        <begin position="81"/>
        <end position="94"/>
    </location>
</feature>
<evidence type="ECO:0000313" key="2">
    <source>
        <dbReference type="EMBL" id="GAG86210.1"/>
    </source>
</evidence>
<comment type="caution">
    <text evidence="2">The sequence shown here is derived from an EMBL/GenBank/DDBJ whole genome shotgun (WGS) entry which is preliminary data.</text>
</comment>
<gene>
    <name evidence="2" type="ORF">S01H4_36382</name>
</gene>
<accession>X1AU07</accession>